<evidence type="ECO:0000256" key="1">
    <source>
        <dbReference type="SAM" id="Coils"/>
    </source>
</evidence>
<reference evidence="3 4" key="1">
    <citation type="submission" date="2014-02" db="EMBL/GenBank/DDBJ databases">
        <authorList>
            <person name="Sibley D."/>
            <person name="Venepally P."/>
            <person name="Karamycheva S."/>
            <person name="Hadjithomas M."/>
            <person name="Khan A."/>
            <person name="Brunk B."/>
            <person name="Roos D."/>
            <person name="Caler E."/>
            <person name="Lorenzi H."/>
        </authorList>
    </citation>
    <scope>NUCLEOTIDE SEQUENCE [LARGE SCALE GENOMIC DNA]</scope>
    <source>
        <strain evidence="3 4">GAB2-2007-GAL-DOM2</strain>
    </source>
</reference>
<feature type="compositionally biased region" description="Basic and acidic residues" evidence="2">
    <location>
        <begin position="348"/>
        <end position="357"/>
    </location>
</feature>
<dbReference type="Proteomes" id="UP000028837">
    <property type="component" value="Unassembled WGS sequence"/>
</dbReference>
<organism evidence="3 4">
    <name type="scientific">Toxoplasma gondii GAB2-2007-GAL-DOM2</name>
    <dbReference type="NCBI Taxonomy" id="1130820"/>
    <lineage>
        <taxon>Eukaryota</taxon>
        <taxon>Sar</taxon>
        <taxon>Alveolata</taxon>
        <taxon>Apicomplexa</taxon>
        <taxon>Conoidasida</taxon>
        <taxon>Coccidia</taxon>
        <taxon>Eucoccidiorida</taxon>
        <taxon>Eimeriorina</taxon>
        <taxon>Sarcocystidae</taxon>
        <taxon>Toxoplasma</taxon>
    </lineage>
</organism>
<dbReference type="AlphaFoldDB" id="A0A086KR44"/>
<keyword evidence="1" id="KW-0175">Coiled coil</keyword>
<evidence type="ECO:0000256" key="2">
    <source>
        <dbReference type="SAM" id="MobiDB-lite"/>
    </source>
</evidence>
<dbReference type="OrthoDB" id="331891at2759"/>
<feature type="compositionally biased region" description="Polar residues" evidence="2">
    <location>
        <begin position="298"/>
        <end position="347"/>
    </location>
</feature>
<comment type="caution">
    <text evidence="3">The sequence shown here is derived from an EMBL/GenBank/DDBJ whole genome shotgun (WGS) entry which is preliminary data.</text>
</comment>
<proteinExistence type="predicted"/>
<gene>
    <name evidence="3" type="ORF">TGDOM2_246950</name>
</gene>
<name>A0A086KR44_TOXGO</name>
<feature type="region of interest" description="Disordered" evidence="2">
    <location>
        <begin position="213"/>
        <end position="452"/>
    </location>
</feature>
<protein>
    <submittedName>
        <fullName evidence="3">Uncharacterized protein</fullName>
    </submittedName>
</protein>
<dbReference type="EMBL" id="AHZU02000243">
    <property type="protein sequence ID" value="KFG46862.1"/>
    <property type="molecule type" value="Genomic_DNA"/>
</dbReference>
<dbReference type="VEuPathDB" id="ToxoDB:TGDOM2_246950"/>
<feature type="compositionally biased region" description="Low complexity" evidence="2">
    <location>
        <begin position="397"/>
        <end position="407"/>
    </location>
</feature>
<evidence type="ECO:0000313" key="4">
    <source>
        <dbReference type="Proteomes" id="UP000028837"/>
    </source>
</evidence>
<accession>A0A086KR44</accession>
<feature type="compositionally biased region" description="Basic and acidic residues" evidence="2">
    <location>
        <begin position="371"/>
        <end position="396"/>
    </location>
</feature>
<feature type="region of interest" description="Disordered" evidence="2">
    <location>
        <begin position="1"/>
        <end position="27"/>
    </location>
</feature>
<sequence>MDVSGRGFSGPLRSQATRARASQLVRPNTGARVAALRPLPDDSAKPSPLKTSQMSKINFHLEEETQPKDPAAAAIQALALEMREALQQLIARNRRLEAEVRQYRVSFKSLEEQKEAFARSFHSAQAELHKERQRSEFQEREFRALCAQLASTIQGFASDHQEIAYVCNPPHCVGGKGLRELHGLAQLLRVKLALGVYAHLRADKTGAEAQLQAPEALTSDARPVVGETHPQGRSGSQEKRGPVVTVGEVRRAPAADAGRRDDAFRHSSADGESGRRGCAPAASRVSVLLNSEEIRPSSRPTSAPHSSRSCASQNQSGIAQASVESSTSLSQQVCGQASRESAESTQAQERKFGEAESGRLLNGDAAGARDGATREHVESDHESVSERSSHSSRSSESEFFSSSAGSSPRLSLRAPPAKSTRPKFVPCLSTAAAGAGSWMSGNREPSEYPQGM</sequence>
<evidence type="ECO:0000313" key="3">
    <source>
        <dbReference type="EMBL" id="KFG46862.1"/>
    </source>
</evidence>
<feature type="coiled-coil region" evidence="1">
    <location>
        <begin position="79"/>
        <end position="113"/>
    </location>
</feature>
<feature type="compositionally biased region" description="Basic and acidic residues" evidence="2">
    <location>
        <begin position="248"/>
        <end position="275"/>
    </location>
</feature>